<gene>
    <name evidence="2" type="ORF">GCM10025883_30620</name>
</gene>
<dbReference type="EMBL" id="BSUO01000001">
    <property type="protein sequence ID" value="GMA41017.1"/>
    <property type="molecule type" value="Genomic_DNA"/>
</dbReference>
<evidence type="ECO:0000256" key="1">
    <source>
        <dbReference type="SAM" id="Phobius"/>
    </source>
</evidence>
<evidence type="ECO:0000313" key="3">
    <source>
        <dbReference type="Proteomes" id="UP001157126"/>
    </source>
</evidence>
<accession>A0ABQ6IWB3</accession>
<keyword evidence="1" id="KW-0472">Membrane</keyword>
<dbReference type="Proteomes" id="UP001157126">
    <property type="component" value="Unassembled WGS sequence"/>
</dbReference>
<evidence type="ECO:0000313" key="2">
    <source>
        <dbReference type="EMBL" id="GMA41017.1"/>
    </source>
</evidence>
<organism evidence="2 3">
    <name type="scientific">Mobilicoccus caccae</name>
    <dbReference type="NCBI Taxonomy" id="1859295"/>
    <lineage>
        <taxon>Bacteria</taxon>
        <taxon>Bacillati</taxon>
        <taxon>Actinomycetota</taxon>
        <taxon>Actinomycetes</taxon>
        <taxon>Micrococcales</taxon>
        <taxon>Dermatophilaceae</taxon>
        <taxon>Mobilicoccus</taxon>
    </lineage>
</organism>
<dbReference type="RefSeq" id="WP_284304621.1">
    <property type="nucleotide sequence ID" value="NZ_BSUO01000001.1"/>
</dbReference>
<feature type="transmembrane region" description="Helical" evidence="1">
    <location>
        <begin position="143"/>
        <end position="169"/>
    </location>
</feature>
<feature type="transmembrane region" description="Helical" evidence="1">
    <location>
        <begin position="42"/>
        <end position="64"/>
    </location>
</feature>
<name>A0ABQ6IWB3_9MICO</name>
<proteinExistence type="predicted"/>
<feature type="transmembrane region" description="Helical" evidence="1">
    <location>
        <begin position="189"/>
        <end position="213"/>
    </location>
</feature>
<comment type="caution">
    <text evidence="2">The sequence shown here is derived from an EMBL/GenBank/DDBJ whole genome shotgun (WGS) entry which is preliminary data.</text>
</comment>
<protein>
    <recommendedName>
        <fullName evidence="4">ABC-2 family transporter protein</fullName>
    </recommendedName>
</protein>
<keyword evidence="1" id="KW-0812">Transmembrane</keyword>
<reference evidence="3" key="1">
    <citation type="journal article" date="2019" name="Int. J. Syst. Evol. Microbiol.">
        <title>The Global Catalogue of Microorganisms (GCM) 10K type strain sequencing project: providing services to taxonomists for standard genome sequencing and annotation.</title>
        <authorList>
            <consortium name="The Broad Institute Genomics Platform"/>
            <consortium name="The Broad Institute Genome Sequencing Center for Infectious Disease"/>
            <person name="Wu L."/>
            <person name="Ma J."/>
        </authorList>
    </citation>
    <scope>NUCLEOTIDE SEQUENCE [LARGE SCALE GENOMIC DNA]</scope>
    <source>
        <strain evidence="3">NBRC 113072</strain>
    </source>
</reference>
<feature type="transmembrane region" description="Helical" evidence="1">
    <location>
        <begin position="16"/>
        <end position="36"/>
    </location>
</feature>
<feature type="transmembrane region" description="Helical" evidence="1">
    <location>
        <begin position="239"/>
        <end position="260"/>
    </location>
</feature>
<keyword evidence="1" id="KW-1133">Transmembrane helix</keyword>
<feature type="transmembrane region" description="Helical" evidence="1">
    <location>
        <begin position="93"/>
        <end position="123"/>
    </location>
</feature>
<evidence type="ECO:0008006" key="4">
    <source>
        <dbReference type="Google" id="ProtNLM"/>
    </source>
</evidence>
<keyword evidence="3" id="KW-1185">Reference proteome</keyword>
<sequence>MTTTLLAHEFRRTRGFLGVVAGACILFVLVGTGIMLTMSVPLGALLSVGTLAGAPVIVLLGLAVDYWRSAYGRGGYLTHALPVRGSAIYRARLLYGTLVVFAGVVLTLGLAVLPFWAFAAGVAPPGVSAWTHLGSLMAPIGQALSITTWIVLVAGVVGMALAYLVQYYFAASIGSEGRLAALGPGGPILVWFALYLITQVLTFVSIVAVPLGLTVNDGVLHLVGVDYLAAMTSGADPTAMPFGMILLFVALTLALVWRTAHSWDRRVTLR</sequence>